<sequence>MTIERRTVLVGAAALTAAYATPVQASTRIPLRGMNYDTEREVWLTPYVRHDIKAIRHQLHCTGILLLGSDLHRLTEAAEIATAEGLKVWFEPRQFDKGARETLAFIKAVGHVAERLKAGLSLGCELTIFMDGLVPGKNYIERAQALATTPDYNQRLNNFLATALTTVRSIFHGPITYSSGVWEDVAWQGFDMVGIDLYRDSSNEKTYASDVRALHRHRKPVIITEFGCCTYRGADKRGGDGFDIIDWTKNPPVIKGHHVRDERVQARYIDECLTVHERQGVHGTFVYNFIETESPYMRNPKLDMDMAGFSVVKVFPDYARTGRWAPKLSFHTITQHFK</sequence>
<organism evidence="1 2">
    <name type="scientific">Actinomadura barringtoniae</name>
    <dbReference type="NCBI Taxonomy" id="1427535"/>
    <lineage>
        <taxon>Bacteria</taxon>
        <taxon>Bacillati</taxon>
        <taxon>Actinomycetota</taxon>
        <taxon>Actinomycetes</taxon>
        <taxon>Streptosporangiales</taxon>
        <taxon>Thermomonosporaceae</taxon>
        <taxon>Actinomadura</taxon>
    </lineage>
</organism>
<evidence type="ECO:0008006" key="3">
    <source>
        <dbReference type="Google" id="ProtNLM"/>
    </source>
</evidence>
<dbReference type="PROSITE" id="PS51318">
    <property type="entry name" value="TAT"/>
    <property type="match status" value="1"/>
</dbReference>
<dbReference type="AlphaFoldDB" id="A0A939PLP6"/>
<reference evidence="1" key="1">
    <citation type="submission" date="2021-03" db="EMBL/GenBank/DDBJ databases">
        <authorList>
            <person name="Kanchanasin P."/>
            <person name="Saeng-In P."/>
            <person name="Phongsopitanun W."/>
            <person name="Yuki M."/>
            <person name="Kudo T."/>
            <person name="Ohkuma M."/>
            <person name="Tanasupawat S."/>
        </authorList>
    </citation>
    <scope>NUCLEOTIDE SEQUENCE</scope>
    <source>
        <strain evidence="1">GKU 128</strain>
    </source>
</reference>
<keyword evidence="2" id="KW-1185">Reference proteome</keyword>
<dbReference type="RefSeq" id="WP_208263148.1">
    <property type="nucleotide sequence ID" value="NZ_JAGEOJ010000030.1"/>
</dbReference>
<dbReference type="InterPro" id="IPR017853">
    <property type="entry name" value="GH"/>
</dbReference>
<dbReference type="Gene3D" id="3.20.20.80">
    <property type="entry name" value="Glycosidases"/>
    <property type="match status" value="1"/>
</dbReference>
<name>A0A939PLP6_9ACTN</name>
<gene>
    <name evidence="1" type="ORF">J4573_48090</name>
</gene>
<dbReference type="EMBL" id="JAGEOJ010000030">
    <property type="protein sequence ID" value="MBO2454920.1"/>
    <property type="molecule type" value="Genomic_DNA"/>
</dbReference>
<evidence type="ECO:0000313" key="1">
    <source>
        <dbReference type="EMBL" id="MBO2454920.1"/>
    </source>
</evidence>
<evidence type="ECO:0000313" key="2">
    <source>
        <dbReference type="Proteomes" id="UP000669179"/>
    </source>
</evidence>
<protein>
    <recommendedName>
        <fullName evidence="3">Abortive infection protein</fullName>
    </recommendedName>
</protein>
<accession>A0A939PLP6</accession>
<proteinExistence type="predicted"/>
<comment type="caution">
    <text evidence="1">The sequence shown here is derived from an EMBL/GenBank/DDBJ whole genome shotgun (WGS) entry which is preliminary data.</text>
</comment>
<dbReference type="SUPFAM" id="SSF51445">
    <property type="entry name" value="(Trans)glycosidases"/>
    <property type="match status" value="1"/>
</dbReference>
<dbReference type="InterPro" id="IPR006311">
    <property type="entry name" value="TAT_signal"/>
</dbReference>
<dbReference type="Proteomes" id="UP000669179">
    <property type="component" value="Unassembled WGS sequence"/>
</dbReference>